<feature type="domain" description="PASTA" evidence="13">
    <location>
        <begin position="367"/>
        <end position="434"/>
    </location>
</feature>
<evidence type="ECO:0000259" key="13">
    <source>
        <dbReference type="PROSITE" id="PS51178"/>
    </source>
</evidence>
<dbReference type="InterPro" id="IPR017441">
    <property type="entry name" value="Protein_kinase_ATP_BS"/>
</dbReference>
<dbReference type="PROSITE" id="PS51178">
    <property type="entry name" value="PASTA"/>
    <property type="match status" value="2"/>
</dbReference>
<keyword evidence="3" id="KW-0808">Transferase</keyword>
<evidence type="ECO:0000256" key="7">
    <source>
        <dbReference type="ARBA" id="ARBA00047899"/>
    </source>
</evidence>
<dbReference type="SUPFAM" id="SSF56112">
    <property type="entry name" value="Protein kinase-like (PK-like)"/>
    <property type="match status" value="1"/>
</dbReference>
<keyword evidence="6 9" id="KW-0067">ATP-binding</keyword>
<name>A0ABV5WNP2_9BACI</name>
<comment type="catalytic activity">
    <reaction evidence="8">
        <text>L-seryl-[protein] + ATP = O-phospho-L-seryl-[protein] + ADP + H(+)</text>
        <dbReference type="Rhea" id="RHEA:17989"/>
        <dbReference type="Rhea" id="RHEA-COMP:9863"/>
        <dbReference type="Rhea" id="RHEA-COMP:11604"/>
        <dbReference type="ChEBI" id="CHEBI:15378"/>
        <dbReference type="ChEBI" id="CHEBI:29999"/>
        <dbReference type="ChEBI" id="CHEBI:30616"/>
        <dbReference type="ChEBI" id="CHEBI:83421"/>
        <dbReference type="ChEBI" id="CHEBI:456216"/>
        <dbReference type="EC" id="2.7.11.1"/>
    </reaction>
</comment>
<accession>A0ABV5WNP2</accession>
<keyword evidence="11" id="KW-1133">Transmembrane helix</keyword>
<dbReference type="Gene3D" id="1.10.510.10">
    <property type="entry name" value="Transferase(Phosphotransferase) domain 1"/>
    <property type="match status" value="1"/>
</dbReference>
<dbReference type="Gene3D" id="3.30.10.20">
    <property type="match status" value="3"/>
</dbReference>
<dbReference type="CDD" id="cd14014">
    <property type="entry name" value="STKc_PknB_like"/>
    <property type="match status" value="1"/>
</dbReference>
<keyword evidence="4 9" id="KW-0547">Nucleotide-binding</keyword>
<feature type="compositionally biased region" description="Basic and acidic residues" evidence="10">
    <location>
        <begin position="590"/>
        <end position="604"/>
    </location>
</feature>
<dbReference type="InterPro" id="IPR000719">
    <property type="entry name" value="Prot_kinase_dom"/>
</dbReference>
<keyword evidence="5 14" id="KW-0418">Kinase</keyword>
<dbReference type="SMART" id="SM00740">
    <property type="entry name" value="PASTA"/>
    <property type="match status" value="3"/>
</dbReference>
<dbReference type="PANTHER" id="PTHR43289">
    <property type="entry name" value="MITOGEN-ACTIVATED PROTEIN KINASE KINASE KINASE 20-RELATED"/>
    <property type="match status" value="1"/>
</dbReference>
<comment type="caution">
    <text evidence="14">The sequence shown here is derived from an EMBL/GenBank/DDBJ whole genome shotgun (WGS) entry which is preliminary data.</text>
</comment>
<dbReference type="PANTHER" id="PTHR43289:SF34">
    <property type="entry name" value="SERINE_THREONINE-PROTEIN KINASE YBDM-RELATED"/>
    <property type="match status" value="1"/>
</dbReference>
<dbReference type="Pfam" id="PF03793">
    <property type="entry name" value="PASTA"/>
    <property type="match status" value="3"/>
</dbReference>
<evidence type="ECO:0000256" key="4">
    <source>
        <dbReference type="ARBA" id="ARBA00022741"/>
    </source>
</evidence>
<feature type="binding site" evidence="9">
    <location>
        <position position="40"/>
    </location>
    <ligand>
        <name>ATP</name>
        <dbReference type="ChEBI" id="CHEBI:30616"/>
    </ligand>
</feature>
<dbReference type="RefSeq" id="WP_379952199.1">
    <property type="nucleotide sequence ID" value="NZ_JBHMAF010000196.1"/>
</dbReference>
<dbReference type="Pfam" id="PF00069">
    <property type="entry name" value="Pkinase"/>
    <property type="match status" value="1"/>
</dbReference>
<protein>
    <recommendedName>
        <fullName evidence="1">non-specific serine/threonine protein kinase</fullName>
        <ecNumber evidence="1">2.7.11.1</ecNumber>
    </recommendedName>
</protein>
<dbReference type="PROSITE" id="PS00107">
    <property type="entry name" value="PROTEIN_KINASE_ATP"/>
    <property type="match status" value="1"/>
</dbReference>
<evidence type="ECO:0000259" key="12">
    <source>
        <dbReference type="PROSITE" id="PS50011"/>
    </source>
</evidence>
<evidence type="ECO:0000256" key="3">
    <source>
        <dbReference type="ARBA" id="ARBA00022679"/>
    </source>
</evidence>
<keyword evidence="11" id="KW-0812">Transmembrane</keyword>
<feature type="compositionally biased region" description="Low complexity" evidence="10">
    <location>
        <begin position="605"/>
        <end position="623"/>
    </location>
</feature>
<dbReference type="PROSITE" id="PS00108">
    <property type="entry name" value="PROTEIN_KINASE_ST"/>
    <property type="match status" value="1"/>
</dbReference>
<dbReference type="InterPro" id="IPR011009">
    <property type="entry name" value="Kinase-like_dom_sf"/>
</dbReference>
<gene>
    <name evidence="14" type="primary">pknB</name>
    <name evidence="14" type="ORF">ACFFMS_28945</name>
</gene>
<feature type="transmembrane region" description="Helical" evidence="11">
    <location>
        <begin position="340"/>
        <end position="362"/>
    </location>
</feature>
<evidence type="ECO:0000256" key="1">
    <source>
        <dbReference type="ARBA" id="ARBA00012513"/>
    </source>
</evidence>
<keyword evidence="15" id="KW-1185">Reference proteome</keyword>
<feature type="domain" description="PASTA" evidence="13">
    <location>
        <begin position="502"/>
        <end position="568"/>
    </location>
</feature>
<feature type="compositionally biased region" description="Polar residues" evidence="10">
    <location>
        <begin position="624"/>
        <end position="634"/>
    </location>
</feature>
<evidence type="ECO:0000313" key="15">
    <source>
        <dbReference type="Proteomes" id="UP001589609"/>
    </source>
</evidence>
<proteinExistence type="predicted"/>
<dbReference type="EC" id="2.7.11.1" evidence="1"/>
<dbReference type="GO" id="GO:0016301">
    <property type="term" value="F:kinase activity"/>
    <property type="evidence" value="ECO:0007669"/>
    <property type="project" value="UniProtKB-KW"/>
</dbReference>
<evidence type="ECO:0000256" key="8">
    <source>
        <dbReference type="ARBA" id="ARBA00048679"/>
    </source>
</evidence>
<evidence type="ECO:0000256" key="2">
    <source>
        <dbReference type="ARBA" id="ARBA00022527"/>
    </source>
</evidence>
<dbReference type="NCBIfam" id="NF033483">
    <property type="entry name" value="PknB_PASTA_kin"/>
    <property type="match status" value="1"/>
</dbReference>
<evidence type="ECO:0000256" key="5">
    <source>
        <dbReference type="ARBA" id="ARBA00022777"/>
    </source>
</evidence>
<dbReference type="EMBL" id="JBHMAF010000196">
    <property type="protein sequence ID" value="MFB9762255.1"/>
    <property type="molecule type" value="Genomic_DNA"/>
</dbReference>
<dbReference type="CDD" id="cd06577">
    <property type="entry name" value="PASTA_pknB"/>
    <property type="match status" value="2"/>
</dbReference>
<evidence type="ECO:0000256" key="9">
    <source>
        <dbReference type="PROSITE-ProRule" id="PRU10141"/>
    </source>
</evidence>
<evidence type="ECO:0000256" key="10">
    <source>
        <dbReference type="SAM" id="MobiDB-lite"/>
    </source>
</evidence>
<evidence type="ECO:0000256" key="11">
    <source>
        <dbReference type="SAM" id="Phobius"/>
    </source>
</evidence>
<dbReference type="PROSITE" id="PS50011">
    <property type="entry name" value="PROTEIN_KINASE_DOM"/>
    <property type="match status" value="1"/>
</dbReference>
<keyword evidence="2" id="KW-0723">Serine/threonine-protein kinase</keyword>
<comment type="catalytic activity">
    <reaction evidence="7">
        <text>L-threonyl-[protein] + ATP = O-phospho-L-threonyl-[protein] + ADP + H(+)</text>
        <dbReference type="Rhea" id="RHEA:46608"/>
        <dbReference type="Rhea" id="RHEA-COMP:11060"/>
        <dbReference type="Rhea" id="RHEA-COMP:11605"/>
        <dbReference type="ChEBI" id="CHEBI:15378"/>
        <dbReference type="ChEBI" id="CHEBI:30013"/>
        <dbReference type="ChEBI" id="CHEBI:30616"/>
        <dbReference type="ChEBI" id="CHEBI:61977"/>
        <dbReference type="ChEBI" id="CHEBI:456216"/>
        <dbReference type="EC" id="2.7.11.1"/>
    </reaction>
</comment>
<dbReference type="Gene3D" id="2.60.40.2560">
    <property type="match status" value="1"/>
</dbReference>
<feature type="region of interest" description="Disordered" evidence="10">
    <location>
        <begin position="589"/>
        <end position="638"/>
    </location>
</feature>
<evidence type="ECO:0000256" key="6">
    <source>
        <dbReference type="ARBA" id="ARBA00022840"/>
    </source>
</evidence>
<evidence type="ECO:0000313" key="14">
    <source>
        <dbReference type="EMBL" id="MFB9762255.1"/>
    </source>
</evidence>
<organism evidence="14 15">
    <name type="scientific">Ectobacillus funiculus</name>
    <dbReference type="NCBI Taxonomy" id="137993"/>
    <lineage>
        <taxon>Bacteria</taxon>
        <taxon>Bacillati</taxon>
        <taxon>Bacillota</taxon>
        <taxon>Bacilli</taxon>
        <taxon>Bacillales</taxon>
        <taxon>Bacillaceae</taxon>
        <taxon>Ectobacillus</taxon>
    </lineage>
</organism>
<feature type="domain" description="Protein kinase" evidence="12">
    <location>
        <begin position="11"/>
        <end position="268"/>
    </location>
</feature>
<dbReference type="SMART" id="SM00220">
    <property type="entry name" value="S_TKc"/>
    <property type="match status" value="1"/>
</dbReference>
<sequence>MMIGKRLNDRYKLLKVIGGGGMANVYLAHDVILDREVAVKVLRLDYSNNEEFIKRFHREAQSVTSLSHPNVVNIYDVGEEDGIYYLVMEYVPGQTLKQYIQQQGMLSVRESLDIMEQLTSAMAHAHHFEIVHRDIKPQNILIRDDGLVKVTDFGIATATSATTITHTNSVLGSVHYLSPEQARGGIANKKSDIYSLGIVMFELLTGRPPFSGESAVSIALKHLQNETPSPKRWNPDIPQSVENIVLKATSKDPFHRYDSVNEMKEDIMTALYPERANEERFSIPDDMEATKAIPIIRQEAFQESASDETIIMSGKWEEAKKEPESEPEEQPKKVKKKKKVWQVLLTLVLLLGLGGAFAVTVVPKLFAPKEVTVPDVTGKPYEEAVTTLVAKGFDVTSPQIIYSDEVAEGDTIKTSPEAGKIVKENTKITIFKSGGKKKKEMQQLIGLQYDSIKASLAAQYANVVTYYTESEQAKGQILDQFPKAGDSIIEKEQEVRIWISEGPKRMAIADFTGWTESSVNNYASEKNLVTEFKQDYSDKVEKGMVISQDPKAGTLLKEGDKISIVISAGAKEKPRKTVTISNITIPYEPAESKPAESKPAESKPAESAPAESESAESGAAESGTETPAQESPKPQTVEIYKEDAEHTMERPVETRTITATTTISIDLLIEYEKSARYKIVRDGTTIVEKEIPYPAD</sequence>
<dbReference type="SUPFAM" id="SSF54184">
    <property type="entry name" value="Penicillin-binding protein 2x (pbp-2x), c-terminal domain"/>
    <property type="match status" value="1"/>
</dbReference>
<dbReference type="Proteomes" id="UP001589609">
    <property type="component" value="Unassembled WGS sequence"/>
</dbReference>
<dbReference type="InterPro" id="IPR005543">
    <property type="entry name" value="PASTA_dom"/>
</dbReference>
<reference evidence="14 15" key="1">
    <citation type="submission" date="2024-09" db="EMBL/GenBank/DDBJ databases">
        <authorList>
            <person name="Sun Q."/>
            <person name="Mori K."/>
        </authorList>
    </citation>
    <scope>NUCLEOTIDE SEQUENCE [LARGE SCALE GENOMIC DNA]</scope>
    <source>
        <strain evidence="14 15">JCM 11201</strain>
    </source>
</reference>
<keyword evidence="11" id="KW-0472">Membrane</keyword>
<dbReference type="InterPro" id="IPR008271">
    <property type="entry name" value="Ser/Thr_kinase_AS"/>
</dbReference>
<dbReference type="Gene3D" id="3.30.200.20">
    <property type="entry name" value="Phosphorylase Kinase, domain 1"/>
    <property type="match status" value="1"/>
</dbReference>